<keyword evidence="2" id="KW-0732">Signal</keyword>
<evidence type="ECO:0000256" key="2">
    <source>
        <dbReference type="SAM" id="SignalP"/>
    </source>
</evidence>
<dbReference type="EMBL" id="JACCFP010000001">
    <property type="protein sequence ID" value="NYJ02118.1"/>
    <property type="molecule type" value="Genomic_DNA"/>
</dbReference>
<gene>
    <name evidence="3" type="ORF">HNR19_002816</name>
</gene>
<name>A0A853C6L2_9ACTN</name>
<feature type="coiled-coil region" evidence="1">
    <location>
        <begin position="52"/>
        <end position="126"/>
    </location>
</feature>
<dbReference type="Proteomes" id="UP000530424">
    <property type="component" value="Unassembled WGS sequence"/>
</dbReference>
<protein>
    <submittedName>
        <fullName evidence="3">Uncharacterized protein</fullName>
    </submittedName>
</protein>
<comment type="caution">
    <text evidence="3">The sequence shown here is derived from an EMBL/GenBank/DDBJ whole genome shotgun (WGS) entry which is preliminary data.</text>
</comment>
<proteinExistence type="predicted"/>
<organism evidence="3 4">
    <name type="scientific">Nocardioides thalensis</name>
    <dbReference type="NCBI Taxonomy" id="1914755"/>
    <lineage>
        <taxon>Bacteria</taxon>
        <taxon>Bacillati</taxon>
        <taxon>Actinomycetota</taxon>
        <taxon>Actinomycetes</taxon>
        <taxon>Propionibacteriales</taxon>
        <taxon>Nocardioidaceae</taxon>
        <taxon>Nocardioides</taxon>
    </lineage>
</organism>
<evidence type="ECO:0000256" key="1">
    <source>
        <dbReference type="SAM" id="Coils"/>
    </source>
</evidence>
<accession>A0A853C6L2</accession>
<dbReference type="RefSeq" id="WP_179668524.1">
    <property type="nucleotide sequence ID" value="NZ_JACCFP010000001.1"/>
</dbReference>
<sequence length="400" mass="40387">MYRCVFKIFVSLALALGLTTVVVSTTSAAHAAPASAGVTRAAADCSAEQSTLDSIRAKRKATKQKLAKAKRIKKRTAVQLRRAKANDNRARVIKLKRKMKKLTRQIRKLTRRVHNQNRAVQAAKAVLAECQDSGGTGSPIQDLCPPLPQALCDGLGGAIPGGSADSPLQALCDAVPQLQPLCDAAGGAGLPTELGALTDLLQPLLDAAGLGDLLGGGLPSLDALCGAGLPLPAGICDALGGEGVPTELPLDQVCEQLPGLQALCDALEGGGLPTDPAALTGLLQPIFDALGIGDLLGGLLGGGLPTLDSLCGTGLPLTTEICEAMGGAGVPTELPLDQVCEQLPGLQALCDALEGGGLPTNPEALTGLLEPILEALGLGDLIDDLLGGLLGGILGRQAAA</sequence>
<evidence type="ECO:0000313" key="3">
    <source>
        <dbReference type="EMBL" id="NYJ02118.1"/>
    </source>
</evidence>
<dbReference type="AlphaFoldDB" id="A0A853C6L2"/>
<keyword evidence="4" id="KW-1185">Reference proteome</keyword>
<feature type="signal peptide" evidence="2">
    <location>
        <begin position="1"/>
        <end position="31"/>
    </location>
</feature>
<feature type="chain" id="PRO_5032284668" evidence="2">
    <location>
        <begin position="32"/>
        <end position="400"/>
    </location>
</feature>
<evidence type="ECO:0000313" key="4">
    <source>
        <dbReference type="Proteomes" id="UP000530424"/>
    </source>
</evidence>
<reference evidence="3 4" key="1">
    <citation type="submission" date="2020-07" db="EMBL/GenBank/DDBJ databases">
        <title>Sequencing the genomes of 1000 actinobacteria strains.</title>
        <authorList>
            <person name="Klenk H.-P."/>
        </authorList>
    </citation>
    <scope>NUCLEOTIDE SEQUENCE [LARGE SCALE GENOMIC DNA]</scope>
    <source>
        <strain evidence="3 4">DSM 103833</strain>
    </source>
</reference>
<keyword evidence="1" id="KW-0175">Coiled coil</keyword>